<keyword evidence="5" id="KW-0805">Transcription regulation</keyword>
<dbReference type="EMBL" id="CAKKNT010000017">
    <property type="protein sequence ID" value="CAH0418872.1"/>
    <property type="molecule type" value="Genomic_DNA"/>
</dbReference>
<dbReference type="Gene3D" id="2.30.30.100">
    <property type="match status" value="1"/>
</dbReference>
<dbReference type="Pfam" id="PF03099">
    <property type="entry name" value="BPL_LplA_LipB"/>
    <property type="match status" value="1"/>
</dbReference>
<dbReference type="InterPro" id="IPR004408">
    <property type="entry name" value="Biotin_CoA_COase_ligase"/>
</dbReference>
<dbReference type="PROSITE" id="PS51733">
    <property type="entry name" value="BPL_LPL_CATALYTIC"/>
    <property type="match status" value="1"/>
</dbReference>
<sequence length="320" mass="35729">MKAEILSYLMQHPHEATSGERLAEHYQVSRNAVWKVIKQLQAEGYLIESQHRRGYRYLGTKNLSAEQIAMHLRQSLQVQVFATIDSTNKLAKQLATENPQQPLAIIANQQTAGYGRHGRDYYSPKDTGIYMSLLLPMATKNVTSGLLTTGAAVAVAKFFETLYHTELQIKWVNDLIYENRKIAGIMTEGITDFETGSLSYVIVGIGINLSTTDFPIAMQAKAGSLNLQDIDRNLLVARLLDEMYQVLMGELTPTLLTYYREHSLVIGQEIILDQRGKLIHGRVIDINNEGALEVATTTGVQVFNSGEITKVKLVDGEYHG</sequence>
<dbReference type="SUPFAM" id="SSF46785">
    <property type="entry name" value="Winged helix' DNA-binding domain"/>
    <property type="match status" value="1"/>
</dbReference>
<dbReference type="InterPro" id="IPR004143">
    <property type="entry name" value="BPL_LPL_catalytic"/>
</dbReference>
<feature type="binding site" evidence="5">
    <location>
        <position position="110"/>
    </location>
    <ligand>
        <name>biotin</name>
        <dbReference type="ChEBI" id="CHEBI:57586"/>
    </ligand>
</feature>
<dbReference type="SUPFAM" id="SSF55681">
    <property type="entry name" value="Class II aaRS and biotin synthetases"/>
    <property type="match status" value="1"/>
</dbReference>
<dbReference type="Pfam" id="PF02237">
    <property type="entry name" value="BPL_C"/>
    <property type="match status" value="1"/>
</dbReference>
<keyword evidence="4 5" id="KW-0092">Biotin</keyword>
<feature type="binding site" evidence="5">
    <location>
        <begin position="86"/>
        <end position="88"/>
    </location>
    <ligand>
        <name>biotin</name>
        <dbReference type="ChEBI" id="CHEBI:57586"/>
    </ligand>
</feature>
<dbReference type="EC" id="6.3.4.15" evidence="5"/>
<keyword evidence="5" id="KW-0238">DNA-binding</keyword>
<keyword evidence="3 5" id="KW-0067">ATP-binding</keyword>
<accession>A0ABM8ZBW4</accession>
<evidence type="ECO:0000256" key="1">
    <source>
        <dbReference type="ARBA" id="ARBA00022598"/>
    </source>
</evidence>
<dbReference type="Gene3D" id="3.30.930.10">
    <property type="entry name" value="Bira Bifunctional Protein, Domain 2"/>
    <property type="match status" value="1"/>
</dbReference>
<dbReference type="Gene3D" id="1.10.10.10">
    <property type="entry name" value="Winged helix-like DNA-binding domain superfamily/Winged helix DNA-binding domain"/>
    <property type="match status" value="1"/>
</dbReference>
<evidence type="ECO:0000256" key="3">
    <source>
        <dbReference type="ARBA" id="ARBA00022840"/>
    </source>
</evidence>
<dbReference type="GO" id="GO:0004077">
    <property type="term" value="F:biotin--[biotin carboxyl-carrier protein] ligase activity"/>
    <property type="evidence" value="ECO:0007669"/>
    <property type="project" value="UniProtKB-EC"/>
</dbReference>
<evidence type="ECO:0000256" key="2">
    <source>
        <dbReference type="ARBA" id="ARBA00022741"/>
    </source>
</evidence>
<dbReference type="Proteomes" id="UP000789719">
    <property type="component" value="Unassembled WGS sequence"/>
</dbReference>
<dbReference type="InterPro" id="IPR030855">
    <property type="entry name" value="Bifunct_BirA"/>
</dbReference>
<dbReference type="PANTHER" id="PTHR12835">
    <property type="entry name" value="BIOTIN PROTEIN LIGASE"/>
    <property type="match status" value="1"/>
</dbReference>
<name>A0ABM8ZBW4_9LACO</name>
<keyword evidence="2 5" id="KW-0547">Nucleotide-binding</keyword>
<comment type="function">
    <text evidence="5">Acts both as a biotin--[acetyl-CoA-carboxylase] ligase and a repressor.</text>
</comment>
<keyword evidence="5" id="KW-0678">Repressor</keyword>
<proteinExistence type="inferred from homology"/>
<feature type="domain" description="BPL/LPL catalytic" evidence="6">
    <location>
        <begin position="63"/>
        <end position="251"/>
    </location>
</feature>
<dbReference type="NCBIfam" id="TIGR00121">
    <property type="entry name" value="birA_ligase"/>
    <property type="match status" value="1"/>
</dbReference>
<evidence type="ECO:0000259" key="6">
    <source>
        <dbReference type="PROSITE" id="PS51733"/>
    </source>
</evidence>
<dbReference type="PANTHER" id="PTHR12835:SF5">
    <property type="entry name" value="BIOTIN--PROTEIN LIGASE"/>
    <property type="match status" value="1"/>
</dbReference>
<dbReference type="Pfam" id="PF08279">
    <property type="entry name" value="HTH_11"/>
    <property type="match status" value="1"/>
</dbReference>
<dbReference type="RefSeq" id="WP_230098954.1">
    <property type="nucleotide sequence ID" value="NZ_CAKKNT010000017.1"/>
</dbReference>
<dbReference type="InterPro" id="IPR003142">
    <property type="entry name" value="BPL_C"/>
</dbReference>
<comment type="similarity">
    <text evidence="5">Belongs to the biotin--protein ligase family.</text>
</comment>
<feature type="binding site" evidence="5">
    <location>
        <position position="181"/>
    </location>
    <ligand>
        <name>biotin</name>
        <dbReference type="ChEBI" id="CHEBI:57586"/>
    </ligand>
</feature>
<keyword evidence="8" id="KW-1185">Reference proteome</keyword>
<organism evidence="7 8">
    <name type="scientific">Periweissella ghanensis</name>
    <dbReference type="NCBI Taxonomy" id="467997"/>
    <lineage>
        <taxon>Bacteria</taxon>
        <taxon>Bacillati</taxon>
        <taxon>Bacillota</taxon>
        <taxon>Bacilli</taxon>
        <taxon>Lactobacillales</taxon>
        <taxon>Lactobacillaceae</taxon>
        <taxon>Periweissella</taxon>
    </lineage>
</organism>
<comment type="catalytic activity">
    <reaction evidence="5">
        <text>biotin + L-lysyl-[protein] + ATP = N(6)-biotinyl-L-lysyl-[protein] + AMP + diphosphate + H(+)</text>
        <dbReference type="Rhea" id="RHEA:11756"/>
        <dbReference type="Rhea" id="RHEA-COMP:9752"/>
        <dbReference type="Rhea" id="RHEA-COMP:10505"/>
        <dbReference type="ChEBI" id="CHEBI:15378"/>
        <dbReference type="ChEBI" id="CHEBI:29969"/>
        <dbReference type="ChEBI" id="CHEBI:30616"/>
        <dbReference type="ChEBI" id="CHEBI:33019"/>
        <dbReference type="ChEBI" id="CHEBI:57586"/>
        <dbReference type="ChEBI" id="CHEBI:83144"/>
        <dbReference type="ChEBI" id="CHEBI:456215"/>
        <dbReference type="EC" id="6.3.4.15"/>
    </reaction>
</comment>
<reference evidence="7 8" key="1">
    <citation type="submission" date="2021-11" db="EMBL/GenBank/DDBJ databases">
        <authorList>
            <person name="Depoorter E."/>
        </authorList>
    </citation>
    <scope>NUCLEOTIDE SEQUENCE [LARGE SCALE GENOMIC DNA]</scope>
    <source>
        <strain evidence="7 8">LMG 24286</strain>
    </source>
</reference>
<dbReference type="InterPro" id="IPR008988">
    <property type="entry name" value="Transcriptional_repressor_C"/>
</dbReference>
<dbReference type="SUPFAM" id="SSF50037">
    <property type="entry name" value="C-terminal domain of transcriptional repressors"/>
    <property type="match status" value="1"/>
</dbReference>
<dbReference type="InterPro" id="IPR045864">
    <property type="entry name" value="aa-tRNA-synth_II/BPL/LPL"/>
</dbReference>
<keyword evidence="1 5" id="KW-0436">Ligase</keyword>
<evidence type="ECO:0000256" key="4">
    <source>
        <dbReference type="ARBA" id="ARBA00023267"/>
    </source>
</evidence>
<evidence type="ECO:0000313" key="7">
    <source>
        <dbReference type="EMBL" id="CAH0418872.1"/>
    </source>
</evidence>
<gene>
    <name evidence="5 7" type="primary">birA</name>
    <name evidence="7" type="ORF">WGH24286_01315</name>
</gene>
<comment type="caution">
    <text evidence="5">Lacks conserved residue(s) required for the propagation of feature annotation.</text>
</comment>
<keyword evidence="5" id="KW-0804">Transcription</keyword>
<comment type="caution">
    <text evidence="7">The sequence shown here is derived from an EMBL/GenBank/DDBJ whole genome shotgun (WGS) entry which is preliminary data.</text>
</comment>
<dbReference type="InterPro" id="IPR036390">
    <property type="entry name" value="WH_DNA-bd_sf"/>
</dbReference>
<evidence type="ECO:0000256" key="5">
    <source>
        <dbReference type="HAMAP-Rule" id="MF_00978"/>
    </source>
</evidence>
<dbReference type="InterPro" id="IPR013196">
    <property type="entry name" value="HTH_11"/>
</dbReference>
<feature type="DNA-binding region" description="H-T-H motif" evidence="5">
    <location>
        <begin position="19"/>
        <end position="38"/>
    </location>
</feature>
<dbReference type="HAMAP" id="MF_00978">
    <property type="entry name" value="Bifunct_BirA"/>
    <property type="match status" value="1"/>
</dbReference>
<protein>
    <recommendedName>
        <fullName evidence="5">Bifunctional ligase/repressor BirA</fullName>
    </recommendedName>
    <alternativeName>
        <fullName evidence="5">Biotin--[acetyl-CoA-carboxylase] ligase</fullName>
        <ecNumber evidence="5">6.3.4.15</ecNumber>
    </alternativeName>
    <alternativeName>
        <fullName evidence="5">Biotin--protein ligase</fullName>
    </alternativeName>
    <alternativeName>
        <fullName evidence="5">Biotin-[acetyl-CoA carboxylase] synthetase</fullName>
    </alternativeName>
</protein>
<evidence type="ECO:0000313" key="8">
    <source>
        <dbReference type="Proteomes" id="UP000789719"/>
    </source>
</evidence>
<dbReference type="InterPro" id="IPR036388">
    <property type="entry name" value="WH-like_DNA-bd_sf"/>
</dbReference>